<keyword evidence="2" id="KW-1185">Reference proteome</keyword>
<sequence length="81" mass="8939">MPGPCSNHAQFNFNEIINRTPNVHGWVTVCTTSPNVEVVPSSRLVDIAYPYARTEVKSKFNPCDSRLKIFIALGTTIVATC</sequence>
<dbReference type="EMBL" id="VSWC01000014">
    <property type="protein sequence ID" value="KAA1114731.1"/>
    <property type="molecule type" value="Genomic_DNA"/>
</dbReference>
<organism evidence="1 2">
    <name type="scientific">Puccinia graminis f. sp. tritici</name>
    <dbReference type="NCBI Taxonomy" id="56615"/>
    <lineage>
        <taxon>Eukaryota</taxon>
        <taxon>Fungi</taxon>
        <taxon>Dikarya</taxon>
        <taxon>Basidiomycota</taxon>
        <taxon>Pucciniomycotina</taxon>
        <taxon>Pucciniomycetes</taxon>
        <taxon>Pucciniales</taxon>
        <taxon>Pucciniaceae</taxon>
        <taxon>Puccinia</taxon>
    </lineage>
</organism>
<protein>
    <submittedName>
        <fullName evidence="1">Uncharacterized protein</fullName>
    </submittedName>
</protein>
<proteinExistence type="predicted"/>
<name>A0A5B0QND7_PUCGR</name>
<accession>A0A5B0QND7</accession>
<reference evidence="1 2" key="1">
    <citation type="submission" date="2019-05" db="EMBL/GenBank/DDBJ databases">
        <title>Emergence of the Ug99 lineage of the wheat stem rust pathogen through somatic hybridization.</title>
        <authorList>
            <person name="Li F."/>
            <person name="Upadhyaya N.M."/>
            <person name="Sperschneider J."/>
            <person name="Matny O."/>
            <person name="Nguyen-Phuc H."/>
            <person name="Mago R."/>
            <person name="Raley C."/>
            <person name="Miller M.E."/>
            <person name="Silverstein K.A.T."/>
            <person name="Henningsen E."/>
            <person name="Hirsch C.D."/>
            <person name="Visser B."/>
            <person name="Pretorius Z.A."/>
            <person name="Steffenson B.J."/>
            <person name="Schwessinger B."/>
            <person name="Dodds P.N."/>
            <person name="Figueroa M."/>
        </authorList>
    </citation>
    <scope>NUCLEOTIDE SEQUENCE [LARGE SCALE GENOMIC DNA]</scope>
    <source>
        <strain evidence="1">21-0</strain>
    </source>
</reference>
<comment type="caution">
    <text evidence="1">The sequence shown here is derived from an EMBL/GenBank/DDBJ whole genome shotgun (WGS) entry which is preliminary data.</text>
</comment>
<gene>
    <name evidence="1" type="ORF">PGT21_020391</name>
</gene>
<evidence type="ECO:0000313" key="2">
    <source>
        <dbReference type="Proteomes" id="UP000324748"/>
    </source>
</evidence>
<dbReference type="AlphaFoldDB" id="A0A5B0QND7"/>
<evidence type="ECO:0000313" key="1">
    <source>
        <dbReference type="EMBL" id="KAA1114731.1"/>
    </source>
</evidence>
<dbReference type="Proteomes" id="UP000324748">
    <property type="component" value="Unassembled WGS sequence"/>
</dbReference>